<protein>
    <submittedName>
        <fullName evidence="5">Uncharacterized protein</fullName>
    </submittedName>
</protein>
<evidence type="ECO:0000256" key="4">
    <source>
        <dbReference type="SAM" id="MobiDB-lite"/>
    </source>
</evidence>
<dbReference type="Pfam" id="PF12796">
    <property type="entry name" value="Ank_2"/>
    <property type="match status" value="3"/>
</dbReference>
<evidence type="ECO:0000256" key="3">
    <source>
        <dbReference type="PROSITE-ProRule" id="PRU00023"/>
    </source>
</evidence>
<dbReference type="SMART" id="SM00248">
    <property type="entry name" value="ANK"/>
    <property type="match status" value="6"/>
</dbReference>
<dbReference type="InterPro" id="IPR036770">
    <property type="entry name" value="Ankyrin_rpt-contain_sf"/>
</dbReference>
<feature type="region of interest" description="Disordered" evidence="4">
    <location>
        <begin position="477"/>
        <end position="536"/>
    </location>
</feature>
<reference evidence="5 6" key="1">
    <citation type="journal article" date="2015" name="Genome Biol. Evol.">
        <title>Comparative Genomics of a Bacterivorous Green Alga Reveals Evolutionary Causalities and Consequences of Phago-Mixotrophic Mode of Nutrition.</title>
        <authorList>
            <person name="Burns J.A."/>
            <person name="Paasch A."/>
            <person name="Narechania A."/>
            <person name="Kim E."/>
        </authorList>
    </citation>
    <scope>NUCLEOTIDE SEQUENCE [LARGE SCALE GENOMIC DNA]</scope>
    <source>
        <strain evidence="5 6">PLY_AMNH</strain>
    </source>
</reference>
<evidence type="ECO:0000256" key="1">
    <source>
        <dbReference type="ARBA" id="ARBA00022737"/>
    </source>
</evidence>
<proteinExistence type="predicted"/>
<feature type="repeat" description="ANK" evidence="3">
    <location>
        <begin position="83"/>
        <end position="115"/>
    </location>
</feature>
<keyword evidence="2 3" id="KW-0040">ANK repeat</keyword>
<feature type="repeat" description="ANK" evidence="3">
    <location>
        <begin position="50"/>
        <end position="82"/>
    </location>
</feature>
<name>A0AAE0GJF9_9CHLO</name>
<feature type="repeat" description="ANK" evidence="3">
    <location>
        <begin position="116"/>
        <end position="148"/>
    </location>
</feature>
<dbReference type="PANTHER" id="PTHR24166:SF48">
    <property type="entry name" value="PROTEIN VAPYRIN"/>
    <property type="match status" value="1"/>
</dbReference>
<evidence type="ECO:0000256" key="2">
    <source>
        <dbReference type="ARBA" id="ARBA00023043"/>
    </source>
</evidence>
<dbReference type="SUPFAM" id="SSF48403">
    <property type="entry name" value="Ankyrin repeat"/>
    <property type="match status" value="1"/>
</dbReference>
<dbReference type="Gene3D" id="1.10.260.100">
    <property type="match status" value="1"/>
</dbReference>
<accession>A0AAE0GJF9</accession>
<dbReference type="AlphaFoldDB" id="A0AAE0GJF9"/>
<dbReference type="PANTHER" id="PTHR24166">
    <property type="entry name" value="ROLLING PEBBLES, ISOFORM B"/>
    <property type="match status" value="1"/>
</dbReference>
<comment type="caution">
    <text evidence="5">The sequence shown here is derived from an EMBL/GenBank/DDBJ whole genome shotgun (WGS) entry which is preliminary data.</text>
</comment>
<feature type="repeat" description="ANK" evidence="3">
    <location>
        <begin position="149"/>
        <end position="181"/>
    </location>
</feature>
<evidence type="ECO:0000313" key="6">
    <source>
        <dbReference type="Proteomes" id="UP001190700"/>
    </source>
</evidence>
<dbReference type="PROSITE" id="PS50088">
    <property type="entry name" value="ANK_REPEAT"/>
    <property type="match status" value="4"/>
</dbReference>
<keyword evidence="1" id="KW-0677">Repeat</keyword>
<keyword evidence="6" id="KW-1185">Reference proteome</keyword>
<dbReference type="Gene3D" id="1.25.40.20">
    <property type="entry name" value="Ankyrin repeat-containing domain"/>
    <property type="match status" value="2"/>
</dbReference>
<dbReference type="PROSITE" id="PS50297">
    <property type="entry name" value="ANK_REP_REGION"/>
    <property type="match status" value="4"/>
</dbReference>
<dbReference type="EMBL" id="LGRX02005099">
    <property type="protein sequence ID" value="KAK3279161.1"/>
    <property type="molecule type" value="Genomic_DNA"/>
</dbReference>
<feature type="compositionally biased region" description="Basic and acidic residues" evidence="4">
    <location>
        <begin position="506"/>
        <end position="536"/>
    </location>
</feature>
<dbReference type="InterPro" id="IPR050889">
    <property type="entry name" value="Dendritic_Spine_Reg/Scaffold"/>
</dbReference>
<dbReference type="InterPro" id="IPR002110">
    <property type="entry name" value="Ankyrin_rpt"/>
</dbReference>
<organism evidence="5 6">
    <name type="scientific">Cymbomonas tetramitiformis</name>
    <dbReference type="NCBI Taxonomy" id="36881"/>
    <lineage>
        <taxon>Eukaryota</taxon>
        <taxon>Viridiplantae</taxon>
        <taxon>Chlorophyta</taxon>
        <taxon>Pyramimonadophyceae</taxon>
        <taxon>Pyramimonadales</taxon>
        <taxon>Pyramimonadaceae</taxon>
        <taxon>Cymbomonas</taxon>
    </lineage>
</organism>
<evidence type="ECO:0000313" key="5">
    <source>
        <dbReference type="EMBL" id="KAK3279161.1"/>
    </source>
</evidence>
<sequence>MGDMQAKADEARKKTEMEDLLLTASSLGLLGDVETLIETHGTPAKVSDKSGLTALHHACQRGALDVVKFLIAHGAEVETEDKLGRTPLHAAAIWDHPEVVKFLVGRDAYLESNDYSDETPLLLAVRNSPLDMVKLLLSLGASTDSRSKNGLSPLGEALIRGKLDVAEVLVGAGAKLNERATGKGGYSLLHITAGLGRTDAMKFLLQREVNAKSAENKDRLTPLHCAVMADQAEAVELLCSKRDYLDVNAVSAERLTALDLVPVDSESAQRMHKKLRSAGAKKAADLPKKEQEKIKEAEPMVITEFRDLSVTDQDRKIKRWYKLEEEALQKEGVGEEARIRLNKLCKIEKDLEIMSALEMVRGDGEFQLYMRDPTVRQAFDEVKADCNNILKWNDNHRVMFVMQRFRKLQNILRPHKFQVSLNELLVDMDKEKDASGSVGIGNAQLARIGEWEAARAAICEKDESKAKDAAETACREAVRREQLKRGPKALTGPEEEEEEEEPDEETLAKMKAEAEAKEAERRAALTPKERRQEDEKNYTEWLDQVMPMPEEKKFETWGEWWKDFAWQLGKQLGIMLFVLAITLTCQKYNLGPFAMFKDMEEKVKERRRMAGETPAGGDPGSDMLGDMIEDSQFEGFSDSQDGTLGGNEYYAEHTTDEL</sequence>
<gene>
    <name evidence="5" type="ORF">CYMTET_12937</name>
</gene>
<feature type="region of interest" description="Disordered" evidence="4">
    <location>
        <begin position="610"/>
        <end position="658"/>
    </location>
</feature>
<dbReference type="PRINTS" id="PR01415">
    <property type="entry name" value="ANKYRIN"/>
</dbReference>
<feature type="compositionally biased region" description="Acidic residues" evidence="4">
    <location>
        <begin position="493"/>
        <end position="505"/>
    </location>
</feature>
<dbReference type="Proteomes" id="UP001190700">
    <property type="component" value="Unassembled WGS sequence"/>
</dbReference>